<evidence type="ECO:0000256" key="10">
    <source>
        <dbReference type="SAM" id="MobiDB-lite"/>
    </source>
</evidence>
<keyword evidence="6 9" id="KW-1133">Transmembrane helix</keyword>
<feature type="transmembrane region" description="Helical" evidence="9">
    <location>
        <begin position="36"/>
        <end position="55"/>
    </location>
</feature>
<protein>
    <recommendedName>
        <fullName evidence="9">MICOS complex subunit MIC10</fullName>
    </recommendedName>
</protein>
<dbReference type="InParanoid" id="A0A316VKR7"/>
<accession>A0A316VKR7</accession>
<dbReference type="PANTHER" id="PTHR21304:SF0">
    <property type="entry name" value="MICOS COMPLEX SUBUNIT MIC10"/>
    <property type="match status" value="1"/>
</dbReference>
<evidence type="ECO:0000256" key="4">
    <source>
        <dbReference type="ARBA" id="ARBA00022692"/>
    </source>
</evidence>
<evidence type="ECO:0000313" key="11">
    <source>
        <dbReference type="EMBL" id="PWN38219.1"/>
    </source>
</evidence>
<feature type="compositionally biased region" description="Basic and acidic residues" evidence="10">
    <location>
        <begin position="121"/>
        <end position="159"/>
    </location>
</feature>
<reference evidence="11 12" key="1">
    <citation type="journal article" date="2018" name="Mol. Biol. Evol.">
        <title>Broad Genomic Sampling Reveals a Smut Pathogenic Ancestry of the Fungal Clade Ustilaginomycotina.</title>
        <authorList>
            <person name="Kijpornyongpan T."/>
            <person name="Mondo S.J."/>
            <person name="Barry K."/>
            <person name="Sandor L."/>
            <person name="Lee J."/>
            <person name="Lipzen A."/>
            <person name="Pangilinan J."/>
            <person name="LaButti K."/>
            <person name="Hainaut M."/>
            <person name="Henrissat B."/>
            <person name="Grigoriev I.V."/>
            <person name="Spatafora J.W."/>
            <person name="Aime M.C."/>
        </authorList>
    </citation>
    <scope>NUCLEOTIDE SEQUENCE [LARGE SCALE GENOMIC DNA]</scope>
    <source>
        <strain evidence="11 12">MCA 3882</strain>
    </source>
</reference>
<keyword evidence="12" id="KW-1185">Reference proteome</keyword>
<organism evidence="11 12">
    <name type="scientific">Meira miltonrushii</name>
    <dbReference type="NCBI Taxonomy" id="1280837"/>
    <lineage>
        <taxon>Eukaryota</taxon>
        <taxon>Fungi</taxon>
        <taxon>Dikarya</taxon>
        <taxon>Basidiomycota</taxon>
        <taxon>Ustilaginomycotina</taxon>
        <taxon>Exobasidiomycetes</taxon>
        <taxon>Exobasidiales</taxon>
        <taxon>Brachybasidiaceae</taxon>
        <taxon>Meira</taxon>
    </lineage>
</organism>
<evidence type="ECO:0000256" key="9">
    <source>
        <dbReference type="RuleBase" id="RU363011"/>
    </source>
</evidence>
<dbReference type="PANTHER" id="PTHR21304">
    <property type="entry name" value="MICOS COMPLEX SUBUNIT MIC10"/>
    <property type="match status" value="1"/>
</dbReference>
<dbReference type="Pfam" id="PF04418">
    <property type="entry name" value="DUF543"/>
    <property type="match status" value="1"/>
</dbReference>
<evidence type="ECO:0000256" key="1">
    <source>
        <dbReference type="ARBA" id="ARBA00002689"/>
    </source>
</evidence>
<proteinExistence type="inferred from homology"/>
<evidence type="ECO:0000256" key="7">
    <source>
        <dbReference type="ARBA" id="ARBA00023128"/>
    </source>
</evidence>
<keyword evidence="5 9" id="KW-0999">Mitochondrion inner membrane</keyword>
<evidence type="ECO:0000256" key="2">
    <source>
        <dbReference type="ARBA" id="ARBA00004434"/>
    </source>
</evidence>
<keyword evidence="8 9" id="KW-0472">Membrane</keyword>
<dbReference type="AlphaFoldDB" id="A0A316VKR7"/>
<sequence>MASSSSQPAKGLPANPPKVSSEDIISQKTDLCISNAIVKAGLGFGSGVLLSVILFRRRAFPVWLGTGFGLGSAWTDCERSFNPVAIPGVRILPSPNSPNAPSPGQPSVLERLSEKTSGLFDKSKDLAQDASEKGKEIAQDAKQKGKEVQKDLEEKVRKV</sequence>
<dbReference type="InterPro" id="IPR007512">
    <property type="entry name" value="Mic10"/>
</dbReference>
<keyword evidence="7 9" id="KW-0496">Mitochondrion</keyword>
<dbReference type="STRING" id="1280837.A0A316VKR7"/>
<comment type="similarity">
    <text evidence="3 9">Belongs to the MICOS complex subunit Mic10 family.</text>
</comment>
<keyword evidence="4 9" id="KW-0812">Transmembrane</keyword>
<dbReference type="GeneID" id="37021617"/>
<evidence type="ECO:0000256" key="6">
    <source>
        <dbReference type="ARBA" id="ARBA00022989"/>
    </source>
</evidence>
<dbReference type="RefSeq" id="XP_025358521.1">
    <property type="nucleotide sequence ID" value="XM_025499836.1"/>
</dbReference>
<comment type="function">
    <text evidence="1 9">Component of the MICOS complex, a large protein complex of the mitochondrial inner membrane that plays crucial roles in the maintenance of crista junctions, inner membrane architecture, and formation of contact sites to the outer membrane.</text>
</comment>
<evidence type="ECO:0000313" key="12">
    <source>
        <dbReference type="Proteomes" id="UP000245771"/>
    </source>
</evidence>
<evidence type="ECO:0000256" key="8">
    <source>
        <dbReference type="ARBA" id="ARBA00023136"/>
    </source>
</evidence>
<comment type="subunit">
    <text evidence="9">Component of the mitochondrial contact site and cristae organizing system (MICOS) complex.</text>
</comment>
<dbReference type="EMBL" id="KZ819602">
    <property type="protein sequence ID" value="PWN38219.1"/>
    <property type="molecule type" value="Genomic_DNA"/>
</dbReference>
<comment type="subcellular location">
    <subcellularLocation>
        <location evidence="2 9">Mitochondrion inner membrane</location>
        <topology evidence="2 9">Single-pass membrane protein</topology>
    </subcellularLocation>
</comment>
<feature type="region of interest" description="Disordered" evidence="10">
    <location>
        <begin position="1"/>
        <end position="21"/>
    </location>
</feature>
<feature type="region of interest" description="Disordered" evidence="10">
    <location>
        <begin position="120"/>
        <end position="159"/>
    </location>
</feature>
<dbReference type="OrthoDB" id="1916310at2759"/>
<evidence type="ECO:0000256" key="5">
    <source>
        <dbReference type="ARBA" id="ARBA00022792"/>
    </source>
</evidence>
<name>A0A316VKR7_9BASI</name>
<dbReference type="Proteomes" id="UP000245771">
    <property type="component" value="Unassembled WGS sequence"/>
</dbReference>
<evidence type="ECO:0000256" key="3">
    <source>
        <dbReference type="ARBA" id="ARBA00006792"/>
    </source>
</evidence>
<dbReference type="GO" id="GO:0061617">
    <property type="term" value="C:MICOS complex"/>
    <property type="evidence" value="ECO:0007669"/>
    <property type="project" value="UniProtKB-UniRule"/>
</dbReference>
<gene>
    <name evidence="11" type="ORF">FA14DRAFT_163711</name>
</gene>